<dbReference type="EMBL" id="MHUW01000013">
    <property type="protein sequence ID" value="OHA83814.1"/>
    <property type="molecule type" value="Genomic_DNA"/>
</dbReference>
<sequence length="189" mass="21986">MDIFSHGLWAAAAAKGVNQAQDKRRVNIWAAALWGVFPDLFAFSIPFLWLLWSFTFGDLPIASLQADRPPLGEPIGRDSLWIFQLSSALYNVSHSLIIFTVVFLGVWAYFKQARLELIGWLLHILTDVPTHTYAFFPTPVFWPLFDWKFDGFVWGQPWFILLNYSLLLLVFAFLWKRHRTLSLHKEVKE</sequence>
<dbReference type="Proteomes" id="UP000177987">
    <property type="component" value="Unassembled WGS sequence"/>
</dbReference>
<evidence type="ECO:0000313" key="2">
    <source>
        <dbReference type="EMBL" id="OHA83814.1"/>
    </source>
</evidence>
<keyword evidence="1" id="KW-0812">Transmembrane</keyword>
<keyword evidence="1" id="KW-0472">Membrane</keyword>
<proteinExistence type="predicted"/>
<gene>
    <name evidence="2" type="ORF">A2937_01950</name>
</gene>
<organism evidence="2 3">
    <name type="scientific">Candidatus Yonathbacteria bacterium RIFCSPLOWO2_01_FULL_47_33b</name>
    <dbReference type="NCBI Taxonomy" id="1802727"/>
    <lineage>
        <taxon>Bacteria</taxon>
        <taxon>Candidatus Yonathiibacteriota</taxon>
    </lineage>
</organism>
<dbReference type="STRING" id="1802727.A2937_01950"/>
<reference evidence="2 3" key="1">
    <citation type="journal article" date="2016" name="Nat. Commun.">
        <title>Thousands of microbial genomes shed light on interconnected biogeochemical processes in an aquifer system.</title>
        <authorList>
            <person name="Anantharaman K."/>
            <person name="Brown C.T."/>
            <person name="Hug L.A."/>
            <person name="Sharon I."/>
            <person name="Castelle C.J."/>
            <person name="Probst A.J."/>
            <person name="Thomas B.C."/>
            <person name="Singh A."/>
            <person name="Wilkins M.J."/>
            <person name="Karaoz U."/>
            <person name="Brodie E.L."/>
            <person name="Williams K.H."/>
            <person name="Hubbard S.S."/>
            <person name="Banfield J.F."/>
        </authorList>
    </citation>
    <scope>NUCLEOTIDE SEQUENCE [LARGE SCALE GENOMIC DNA]</scope>
</reference>
<feature type="transmembrane region" description="Helical" evidence="1">
    <location>
        <begin position="156"/>
        <end position="175"/>
    </location>
</feature>
<name>A0A1G2SFU0_9BACT</name>
<dbReference type="AlphaFoldDB" id="A0A1G2SFU0"/>
<evidence type="ECO:0000313" key="3">
    <source>
        <dbReference type="Proteomes" id="UP000177987"/>
    </source>
</evidence>
<keyword evidence="1" id="KW-1133">Transmembrane helix</keyword>
<comment type="caution">
    <text evidence="2">The sequence shown here is derived from an EMBL/GenBank/DDBJ whole genome shotgun (WGS) entry which is preliminary data.</text>
</comment>
<feature type="transmembrane region" description="Helical" evidence="1">
    <location>
        <begin position="88"/>
        <end position="110"/>
    </location>
</feature>
<evidence type="ECO:0000256" key="1">
    <source>
        <dbReference type="SAM" id="Phobius"/>
    </source>
</evidence>
<protein>
    <submittedName>
        <fullName evidence="2">Uncharacterized protein</fullName>
    </submittedName>
</protein>
<feature type="transmembrane region" description="Helical" evidence="1">
    <location>
        <begin position="28"/>
        <end position="52"/>
    </location>
</feature>
<feature type="transmembrane region" description="Helical" evidence="1">
    <location>
        <begin position="117"/>
        <end position="136"/>
    </location>
</feature>
<accession>A0A1G2SFU0</accession>